<dbReference type="Proteomes" id="UP000790377">
    <property type="component" value="Unassembled WGS sequence"/>
</dbReference>
<evidence type="ECO:0000313" key="2">
    <source>
        <dbReference type="Proteomes" id="UP000790377"/>
    </source>
</evidence>
<name>A0ACB8ATK4_9AGAM</name>
<reference evidence="1" key="1">
    <citation type="journal article" date="2021" name="New Phytol.">
        <title>Evolutionary innovations through gain and loss of genes in the ectomycorrhizal Boletales.</title>
        <authorList>
            <person name="Wu G."/>
            <person name="Miyauchi S."/>
            <person name="Morin E."/>
            <person name="Kuo A."/>
            <person name="Drula E."/>
            <person name="Varga T."/>
            <person name="Kohler A."/>
            <person name="Feng B."/>
            <person name="Cao Y."/>
            <person name="Lipzen A."/>
            <person name="Daum C."/>
            <person name="Hundley H."/>
            <person name="Pangilinan J."/>
            <person name="Johnson J."/>
            <person name="Barry K."/>
            <person name="LaButti K."/>
            <person name="Ng V."/>
            <person name="Ahrendt S."/>
            <person name="Min B."/>
            <person name="Choi I.G."/>
            <person name="Park H."/>
            <person name="Plett J.M."/>
            <person name="Magnuson J."/>
            <person name="Spatafora J.W."/>
            <person name="Nagy L.G."/>
            <person name="Henrissat B."/>
            <person name="Grigoriev I.V."/>
            <person name="Yang Z.L."/>
            <person name="Xu J."/>
            <person name="Martin F.M."/>
        </authorList>
    </citation>
    <scope>NUCLEOTIDE SEQUENCE</scope>
    <source>
        <strain evidence="1">ATCC 28755</strain>
    </source>
</reference>
<gene>
    <name evidence="1" type="ORF">BJ138DRAFT_1096883</name>
</gene>
<sequence length="162" mass="18047">MFSSVAGPSKQLSLNISRRRCISSKARAQHDTKMRALVSLYHQSDAFITPENLSDAIDETFTGDLMATGSETQSVWNNSQAELHAAALYRRRMPKFFLGRDEASGDRMPGGTGFTDGKDGRTQRMHEALMGTDMKGRPSWAVLKENAERVKMQLQVDRHQGA</sequence>
<keyword evidence="2" id="KW-1185">Reference proteome</keyword>
<proteinExistence type="predicted"/>
<accession>A0ACB8ATK4</accession>
<organism evidence="1 2">
    <name type="scientific">Hygrophoropsis aurantiaca</name>
    <dbReference type="NCBI Taxonomy" id="72124"/>
    <lineage>
        <taxon>Eukaryota</taxon>
        <taxon>Fungi</taxon>
        <taxon>Dikarya</taxon>
        <taxon>Basidiomycota</taxon>
        <taxon>Agaricomycotina</taxon>
        <taxon>Agaricomycetes</taxon>
        <taxon>Agaricomycetidae</taxon>
        <taxon>Boletales</taxon>
        <taxon>Coniophorineae</taxon>
        <taxon>Hygrophoropsidaceae</taxon>
        <taxon>Hygrophoropsis</taxon>
    </lineage>
</organism>
<comment type="caution">
    <text evidence="1">The sequence shown here is derived from an EMBL/GenBank/DDBJ whole genome shotgun (WGS) entry which is preliminary data.</text>
</comment>
<protein>
    <submittedName>
        <fullName evidence="1">Uncharacterized protein</fullName>
    </submittedName>
</protein>
<dbReference type="EMBL" id="MU267589">
    <property type="protein sequence ID" value="KAH7916736.1"/>
    <property type="molecule type" value="Genomic_DNA"/>
</dbReference>
<evidence type="ECO:0000313" key="1">
    <source>
        <dbReference type="EMBL" id="KAH7916736.1"/>
    </source>
</evidence>